<reference evidence="3 4" key="1">
    <citation type="submission" date="2024-01" db="EMBL/GenBank/DDBJ databases">
        <title>A draft genome for a cacao thread blight-causing isolate of Paramarasmius palmivorus.</title>
        <authorList>
            <person name="Baruah I.K."/>
            <person name="Bukari Y."/>
            <person name="Amoako-Attah I."/>
            <person name="Meinhardt L.W."/>
            <person name="Bailey B.A."/>
            <person name="Cohen S.P."/>
        </authorList>
    </citation>
    <scope>NUCLEOTIDE SEQUENCE [LARGE SCALE GENOMIC DNA]</scope>
    <source>
        <strain evidence="3 4">GH-12</strain>
    </source>
</reference>
<evidence type="ECO:0000313" key="3">
    <source>
        <dbReference type="EMBL" id="KAK7017516.1"/>
    </source>
</evidence>
<accession>A0AAW0AX01</accession>
<dbReference type="EMBL" id="JAYKXP010000251">
    <property type="protein sequence ID" value="KAK7017516.1"/>
    <property type="molecule type" value="Genomic_DNA"/>
</dbReference>
<comment type="caution">
    <text evidence="3">The sequence shown here is derived from an EMBL/GenBank/DDBJ whole genome shotgun (WGS) entry which is preliminary data.</text>
</comment>
<feature type="transmembrane region" description="Helical" evidence="2">
    <location>
        <begin position="81"/>
        <end position="99"/>
    </location>
</feature>
<proteinExistence type="predicted"/>
<protein>
    <submittedName>
        <fullName evidence="3">Uncharacterized protein</fullName>
    </submittedName>
</protein>
<feature type="transmembrane region" description="Helical" evidence="2">
    <location>
        <begin position="211"/>
        <end position="232"/>
    </location>
</feature>
<feature type="transmembrane region" description="Helical" evidence="2">
    <location>
        <begin position="265"/>
        <end position="288"/>
    </location>
</feature>
<evidence type="ECO:0000256" key="2">
    <source>
        <dbReference type="SAM" id="Phobius"/>
    </source>
</evidence>
<feature type="transmembrane region" description="Helical" evidence="2">
    <location>
        <begin position="179"/>
        <end position="199"/>
    </location>
</feature>
<organism evidence="3 4">
    <name type="scientific">Paramarasmius palmivorus</name>
    <dbReference type="NCBI Taxonomy" id="297713"/>
    <lineage>
        <taxon>Eukaryota</taxon>
        <taxon>Fungi</taxon>
        <taxon>Dikarya</taxon>
        <taxon>Basidiomycota</taxon>
        <taxon>Agaricomycotina</taxon>
        <taxon>Agaricomycetes</taxon>
        <taxon>Agaricomycetidae</taxon>
        <taxon>Agaricales</taxon>
        <taxon>Marasmiineae</taxon>
        <taxon>Marasmiaceae</taxon>
        <taxon>Paramarasmius</taxon>
    </lineage>
</organism>
<keyword evidence="2" id="KW-0472">Membrane</keyword>
<gene>
    <name evidence="3" type="ORF">VNI00_018595</name>
</gene>
<evidence type="ECO:0000313" key="4">
    <source>
        <dbReference type="Proteomes" id="UP001383192"/>
    </source>
</evidence>
<evidence type="ECO:0000256" key="1">
    <source>
        <dbReference type="SAM" id="MobiDB-lite"/>
    </source>
</evidence>
<feature type="compositionally biased region" description="Basic and acidic residues" evidence="1">
    <location>
        <begin position="398"/>
        <end position="407"/>
    </location>
</feature>
<dbReference type="AlphaFoldDB" id="A0AAW0AX01"/>
<keyword evidence="2" id="KW-1133">Transmembrane helix</keyword>
<name>A0AAW0AX01_9AGAR</name>
<keyword evidence="2" id="KW-0812">Transmembrane</keyword>
<sequence>MQFSFHPPDSLKLSDVDELRDILSYSIGDVLTSITTTVPYKVDELQHMLGVVDEIQKNIKSSACVSVYSRFMYIFGKLDSMALWIMVPLTHSLLLPIALQRFYNFHGQPAARLDRDRSVHYDPSHKAPRTWLLSVLSPLLFFAPDTYRRALDKLWVDGMLHAASWNEFIGDMSNEWQQLILLGTVVLNANVAFLAIQSVDEDAADLDRSPAQIASYLSVMASIGSIIIGLALTRKNKANSKEAVEGSAIFLSSFAKHKRGLDPLAILYSVPYAFLMWGIVLFLVAFSIMCLQHSTITIKLLLGGAWVITALPIIWCAYTLATLDKWVGTANEFILGNVARYLSECGRQSLIALGLKSEATNEQEFTVEAPRRRATQMSEVFRRASNMARIIGRLGRVGRSENKKESAEASGAAQQDGNGVAHVPV</sequence>
<dbReference type="Proteomes" id="UP001383192">
    <property type="component" value="Unassembled WGS sequence"/>
</dbReference>
<keyword evidence="4" id="KW-1185">Reference proteome</keyword>
<feature type="region of interest" description="Disordered" evidence="1">
    <location>
        <begin position="398"/>
        <end position="425"/>
    </location>
</feature>
<feature type="transmembrane region" description="Helical" evidence="2">
    <location>
        <begin position="300"/>
        <end position="321"/>
    </location>
</feature>